<evidence type="ECO:0000256" key="3">
    <source>
        <dbReference type="ARBA" id="ARBA00008940"/>
    </source>
</evidence>
<dbReference type="STRING" id="44941.A0A397VGC4"/>
<proteinExistence type="inferred from homology"/>
<keyword evidence="5" id="KW-0539">Nucleus</keyword>
<dbReference type="InterPro" id="IPR049318">
    <property type="entry name" value="GCIP_C"/>
</dbReference>
<evidence type="ECO:0000259" key="8">
    <source>
        <dbReference type="Pfam" id="PF20936"/>
    </source>
</evidence>
<dbReference type="OrthoDB" id="41588at2759"/>
<comment type="subcellular location">
    <subcellularLocation>
        <location evidence="2">Cytoplasm</location>
    </subcellularLocation>
    <subcellularLocation>
        <location evidence="1">Nucleus</location>
    </subcellularLocation>
</comment>
<dbReference type="EMBL" id="QKWP01000355">
    <property type="protein sequence ID" value="RIB21525.1"/>
    <property type="molecule type" value="Genomic_DNA"/>
</dbReference>
<organism evidence="9 10">
    <name type="scientific">Gigaspora rosea</name>
    <dbReference type="NCBI Taxonomy" id="44941"/>
    <lineage>
        <taxon>Eukaryota</taxon>
        <taxon>Fungi</taxon>
        <taxon>Fungi incertae sedis</taxon>
        <taxon>Mucoromycota</taxon>
        <taxon>Glomeromycotina</taxon>
        <taxon>Glomeromycetes</taxon>
        <taxon>Diversisporales</taxon>
        <taxon>Gigasporaceae</taxon>
        <taxon>Gigaspora</taxon>
    </lineage>
</organism>
<dbReference type="InterPro" id="IPR026907">
    <property type="entry name" value="GCIP-like"/>
</dbReference>
<comment type="caution">
    <text evidence="9">The sequence shown here is derived from an EMBL/GenBank/DDBJ whole genome shotgun (WGS) entry which is preliminary data.</text>
</comment>
<comment type="similarity">
    <text evidence="3">Belongs to the CCNDBP1 family.</text>
</comment>
<dbReference type="Gene3D" id="1.20.1420.10">
    <property type="entry name" value="Talin, central domain"/>
    <property type="match status" value="1"/>
</dbReference>
<dbReference type="Pfam" id="PF13324">
    <property type="entry name" value="GCIP_N"/>
    <property type="match status" value="1"/>
</dbReference>
<evidence type="ECO:0000256" key="1">
    <source>
        <dbReference type="ARBA" id="ARBA00004123"/>
    </source>
</evidence>
<reference evidence="9 10" key="1">
    <citation type="submission" date="2018-06" db="EMBL/GenBank/DDBJ databases">
        <title>Comparative genomics reveals the genomic features of Rhizophagus irregularis, R. cerebriforme, R. diaphanum and Gigaspora rosea, and their symbiotic lifestyle signature.</title>
        <authorList>
            <person name="Morin E."/>
            <person name="San Clemente H."/>
            <person name="Chen E.C.H."/>
            <person name="De La Providencia I."/>
            <person name="Hainaut M."/>
            <person name="Kuo A."/>
            <person name="Kohler A."/>
            <person name="Murat C."/>
            <person name="Tang N."/>
            <person name="Roy S."/>
            <person name="Loubradou J."/>
            <person name="Henrissat B."/>
            <person name="Grigoriev I.V."/>
            <person name="Corradi N."/>
            <person name="Roux C."/>
            <person name="Martin F.M."/>
        </authorList>
    </citation>
    <scope>NUCLEOTIDE SEQUENCE [LARGE SCALE GENOMIC DNA]</scope>
    <source>
        <strain evidence="9 10">DAOM 194757</strain>
    </source>
</reference>
<dbReference type="GO" id="GO:0005737">
    <property type="term" value="C:cytoplasm"/>
    <property type="evidence" value="ECO:0007669"/>
    <property type="project" value="UniProtKB-SubCell"/>
</dbReference>
<evidence type="ECO:0000256" key="6">
    <source>
        <dbReference type="ARBA" id="ARBA00023306"/>
    </source>
</evidence>
<evidence type="ECO:0000256" key="4">
    <source>
        <dbReference type="ARBA" id="ARBA00022490"/>
    </source>
</evidence>
<gene>
    <name evidence="9" type="ORF">C2G38_2176323</name>
</gene>
<keyword evidence="6" id="KW-0131">Cell cycle</keyword>
<dbReference type="GO" id="GO:0005634">
    <property type="term" value="C:nucleus"/>
    <property type="evidence" value="ECO:0007669"/>
    <property type="project" value="UniProtKB-SubCell"/>
</dbReference>
<dbReference type="AlphaFoldDB" id="A0A397VGC4"/>
<dbReference type="InterPro" id="IPR049317">
    <property type="entry name" value="GCIP-like_N"/>
</dbReference>
<evidence type="ECO:0000313" key="9">
    <source>
        <dbReference type="EMBL" id="RIB21525.1"/>
    </source>
</evidence>
<evidence type="ECO:0000313" key="10">
    <source>
        <dbReference type="Proteomes" id="UP000266673"/>
    </source>
</evidence>
<dbReference type="PANTHER" id="PTHR15492">
    <property type="entry name" value="CYCLIN D1-BINDING PROTEIN 1"/>
    <property type="match status" value="1"/>
</dbReference>
<dbReference type="Proteomes" id="UP000266673">
    <property type="component" value="Unassembled WGS sequence"/>
</dbReference>
<dbReference type="PANTHER" id="PTHR15492:SF1">
    <property type="entry name" value="CYCLIN-D1-BINDING PROTEIN 1"/>
    <property type="match status" value="1"/>
</dbReference>
<name>A0A397VGC4_9GLOM</name>
<dbReference type="Gene3D" id="1.20.1410.10">
    <property type="entry name" value="I/LWEQ domain"/>
    <property type="match status" value="1"/>
</dbReference>
<accession>A0A397VGC4</accession>
<protein>
    <submittedName>
        <fullName evidence="9">Grap2 and cyclin-D-interacting-domain-containing protein</fullName>
    </submittedName>
</protein>
<evidence type="ECO:0000259" key="7">
    <source>
        <dbReference type="Pfam" id="PF13324"/>
    </source>
</evidence>
<sequence>MSVKFALDSNSHRSLNLGLNMASNTDVQAKLRGLVDMLLGCLKDIKNPPITGIQNSLNFDATIIKNELGKLGLILANDATKMTLVCKPPCTPSAAIPTINAIGETLFRIYGHVASIPLSAGKTFTNEIKSTTGDIIYASAALANSFLDSPVDMSATNYGHLMSTGILWNACDLFQQLPSNNSTAVSKKWKEISALLEDAICEIVDLISENNQNENDDIDDGWDEILGESTITSSTLSTTEKEMGSLCLDLIKLVELLFKKILQRCIDPLNTTNKLNTKNIDNSQQNGINDTLDRFVELGNSVIDCADELGTSLYSPHNLEMIVSHANDLKSYSQELIGLAMLLTTGSHKEWFVLCDGQFTKKFQIIIDKSGL</sequence>
<dbReference type="Pfam" id="PF20936">
    <property type="entry name" value="GCIP_C"/>
    <property type="match status" value="1"/>
</dbReference>
<keyword evidence="10" id="KW-1185">Reference proteome</keyword>
<keyword evidence="4" id="KW-0963">Cytoplasm</keyword>
<feature type="domain" description="Cyclin-D1-binding protein 1-like N-terminal" evidence="7">
    <location>
        <begin position="67"/>
        <end position="207"/>
    </location>
</feature>
<evidence type="ECO:0000256" key="2">
    <source>
        <dbReference type="ARBA" id="ARBA00004496"/>
    </source>
</evidence>
<evidence type="ECO:0000256" key="5">
    <source>
        <dbReference type="ARBA" id="ARBA00023242"/>
    </source>
</evidence>
<feature type="domain" description="Cyclin-D1-binding protein 1-like C-terminal" evidence="8">
    <location>
        <begin position="219"/>
        <end position="336"/>
    </location>
</feature>